<dbReference type="GO" id="GO:0005886">
    <property type="term" value="C:plasma membrane"/>
    <property type="evidence" value="ECO:0007669"/>
    <property type="project" value="TreeGrafter"/>
</dbReference>
<dbReference type="FunFam" id="2.40.420.20:FF:000001">
    <property type="entry name" value="Efflux RND transporter periplasmic adaptor subunit"/>
    <property type="match status" value="1"/>
</dbReference>
<dbReference type="AlphaFoldDB" id="A0A261URY2"/>
<dbReference type="Pfam" id="PF25944">
    <property type="entry name" value="Beta-barrel_RND"/>
    <property type="match status" value="1"/>
</dbReference>
<dbReference type="Pfam" id="PF25967">
    <property type="entry name" value="RND-MFP_C"/>
    <property type="match status" value="1"/>
</dbReference>
<dbReference type="InterPro" id="IPR058625">
    <property type="entry name" value="MdtA-like_BSH"/>
</dbReference>
<sequence length="439" mass="45684">MSVSRPRVALLAVFVALLAAGGGYSLWNDKSGTGAAQAQNAPSAPSVDVAPALGKTIIDWQDYSGRLEAIDRVDIRPLVSGTLTAVHFKDGSLVNKGDRLFTIDPRPYAAEVNRAAAQLAAARARVAFTASEFARGKRLLAENAIAKRDFESKRNDANEASANLQAAEAALDAAKLNLGYTEIVAPVAGRVSRAEITEGNVVAAGASSVPLTTLVSVSQMYASFDVDEQAYLKYVSPARVTGASVPVQLGLANEDGYSREGVVQSVDNRINTTSGTIRVRAVFNNTDGQLVPGMYARIRLGGTEPHQAVLIEERAIGTDQDKRFVLVVDDQGRTAYRQVSLGASQGKLRVVTSGLQPGERIVVNGLQRVRPGETVAPNLVSMDTPSSSPPIAATGSTTAPAAKPATVPASTSEIAATPAAATTPASAAPAKPKTTASLN</sequence>
<evidence type="ECO:0000259" key="7">
    <source>
        <dbReference type="Pfam" id="PF25944"/>
    </source>
</evidence>
<comment type="similarity">
    <text evidence="2">Belongs to the membrane fusion protein (MFP) (TC 8.A.1) family.</text>
</comment>
<dbReference type="PANTHER" id="PTHR30158:SF10">
    <property type="entry name" value="CATION EFFLUX PUMP"/>
    <property type="match status" value="1"/>
</dbReference>
<dbReference type="InterPro" id="IPR058627">
    <property type="entry name" value="MdtA-like_C"/>
</dbReference>
<dbReference type="SUPFAM" id="SSF111369">
    <property type="entry name" value="HlyD-like secretion proteins"/>
    <property type="match status" value="1"/>
</dbReference>
<name>A0A261URY2_9BORD</name>
<dbReference type="GO" id="GO:0030313">
    <property type="term" value="C:cell envelope"/>
    <property type="evidence" value="ECO:0007669"/>
    <property type="project" value="UniProtKB-SubCell"/>
</dbReference>
<evidence type="ECO:0000259" key="8">
    <source>
        <dbReference type="Pfam" id="PF25967"/>
    </source>
</evidence>
<protein>
    <submittedName>
        <fullName evidence="9">Efflux transporter periplasmic adaptor subunit</fullName>
    </submittedName>
</protein>
<feature type="compositionally biased region" description="Low complexity" evidence="4">
    <location>
        <begin position="384"/>
        <end position="439"/>
    </location>
</feature>
<dbReference type="GO" id="GO:0046677">
    <property type="term" value="P:response to antibiotic"/>
    <property type="evidence" value="ECO:0007669"/>
    <property type="project" value="TreeGrafter"/>
</dbReference>
<dbReference type="RefSeq" id="WP_094837172.1">
    <property type="nucleotide sequence ID" value="NZ_NEVQ01000003.1"/>
</dbReference>
<accession>A0A261URY2</accession>
<dbReference type="InterPro" id="IPR058626">
    <property type="entry name" value="MdtA-like_b-barrel"/>
</dbReference>
<dbReference type="EMBL" id="NEVQ01000003">
    <property type="protein sequence ID" value="OZI64664.1"/>
    <property type="molecule type" value="Genomic_DNA"/>
</dbReference>
<feature type="domain" description="Multidrug resistance protein MdtA-like beta-barrel" evidence="7">
    <location>
        <begin position="235"/>
        <end position="300"/>
    </location>
</feature>
<evidence type="ECO:0000256" key="4">
    <source>
        <dbReference type="SAM" id="MobiDB-lite"/>
    </source>
</evidence>
<evidence type="ECO:0000256" key="3">
    <source>
        <dbReference type="SAM" id="Coils"/>
    </source>
</evidence>
<feature type="domain" description="Multidrug resistance protein MdtA-like barrel-sandwich hybrid" evidence="6">
    <location>
        <begin position="72"/>
        <end position="209"/>
    </location>
</feature>
<evidence type="ECO:0000256" key="2">
    <source>
        <dbReference type="ARBA" id="ARBA00009477"/>
    </source>
</evidence>
<evidence type="ECO:0000313" key="10">
    <source>
        <dbReference type="Proteomes" id="UP000216885"/>
    </source>
</evidence>
<dbReference type="Gene3D" id="2.40.30.170">
    <property type="match status" value="1"/>
</dbReference>
<proteinExistence type="inferred from homology"/>
<dbReference type="Gene3D" id="1.10.287.470">
    <property type="entry name" value="Helix hairpin bin"/>
    <property type="match status" value="1"/>
</dbReference>
<dbReference type="Gene3D" id="2.40.420.20">
    <property type="match status" value="1"/>
</dbReference>
<feature type="domain" description="Multidrug resistance protein MdtA-like alpha-helical hairpin" evidence="5">
    <location>
        <begin position="113"/>
        <end position="181"/>
    </location>
</feature>
<organism evidence="9 10">
    <name type="scientific">Bordetella genomosp. 4</name>
    <dbReference type="NCBI Taxonomy" id="463044"/>
    <lineage>
        <taxon>Bacteria</taxon>
        <taxon>Pseudomonadati</taxon>
        <taxon>Pseudomonadota</taxon>
        <taxon>Betaproteobacteria</taxon>
        <taxon>Burkholderiales</taxon>
        <taxon>Alcaligenaceae</taxon>
        <taxon>Bordetella</taxon>
    </lineage>
</organism>
<reference evidence="9 10" key="1">
    <citation type="submission" date="2017-05" db="EMBL/GenBank/DDBJ databases">
        <title>Complete and WGS of Bordetella genogroups.</title>
        <authorList>
            <person name="Spilker T."/>
            <person name="LiPuma J."/>
        </authorList>
    </citation>
    <scope>NUCLEOTIDE SEQUENCE [LARGE SCALE GENOMIC DNA]</scope>
    <source>
        <strain evidence="9 10">AU9919</strain>
    </source>
</reference>
<evidence type="ECO:0000259" key="5">
    <source>
        <dbReference type="Pfam" id="PF25876"/>
    </source>
</evidence>
<evidence type="ECO:0000259" key="6">
    <source>
        <dbReference type="Pfam" id="PF25917"/>
    </source>
</evidence>
<keyword evidence="3" id="KW-0175">Coiled coil</keyword>
<feature type="region of interest" description="Disordered" evidence="4">
    <location>
        <begin position="377"/>
        <end position="439"/>
    </location>
</feature>
<comment type="subcellular location">
    <subcellularLocation>
        <location evidence="1">Cell envelope</location>
    </subcellularLocation>
</comment>
<dbReference type="PANTHER" id="PTHR30158">
    <property type="entry name" value="ACRA/E-RELATED COMPONENT OF DRUG EFFLUX TRANSPORTER"/>
    <property type="match status" value="1"/>
</dbReference>
<dbReference type="Gene3D" id="2.40.50.100">
    <property type="match status" value="1"/>
</dbReference>
<dbReference type="GO" id="GO:0022857">
    <property type="term" value="F:transmembrane transporter activity"/>
    <property type="evidence" value="ECO:0007669"/>
    <property type="project" value="InterPro"/>
</dbReference>
<dbReference type="Pfam" id="PF25876">
    <property type="entry name" value="HH_MFP_RND"/>
    <property type="match status" value="1"/>
</dbReference>
<dbReference type="InterPro" id="IPR006143">
    <property type="entry name" value="RND_pump_MFP"/>
</dbReference>
<dbReference type="NCBIfam" id="TIGR01730">
    <property type="entry name" value="RND_mfp"/>
    <property type="match status" value="1"/>
</dbReference>
<gene>
    <name evidence="9" type="ORF">CAL20_03155</name>
</gene>
<feature type="domain" description="Multidrug resistance protein MdtA-like C-terminal permuted SH3" evidence="8">
    <location>
        <begin position="307"/>
        <end position="368"/>
    </location>
</feature>
<evidence type="ECO:0000313" key="9">
    <source>
        <dbReference type="EMBL" id="OZI64664.1"/>
    </source>
</evidence>
<dbReference type="Proteomes" id="UP000216885">
    <property type="component" value="Unassembled WGS sequence"/>
</dbReference>
<dbReference type="InterPro" id="IPR058624">
    <property type="entry name" value="MdtA-like_HH"/>
</dbReference>
<comment type="caution">
    <text evidence="9">The sequence shown here is derived from an EMBL/GenBank/DDBJ whole genome shotgun (WGS) entry which is preliminary data.</text>
</comment>
<dbReference type="Pfam" id="PF25917">
    <property type="entry name" value="BSH_RND"/>
    <property type="match status" value="1"/>
</dbReference>
<feature type="coiled-coil region" evidence="3">
    <location>
        <begin position="147"/>
        <end position="177"/>
    </location>
</feature>
<keyword evidence="10" id="KW-1185">Reference proteome</keyword>
<evidence type="ECO:0000256" key="1">
    <source>
        <dbReference type="ARBA" id="ARBA00004196"/>
    </source>
</evidence>